<keyword evidence="1" id="KW-0963">Cytoplasm</keyword>
<dbReference type="NCBIfam" id="TIGR02349">
    <property type="entry name" value="DnaJ_bact"/>
    <property type="match status" value="1"/>
</dbReference>
<evidence type="ECO:0000313" key="11">
    <source>
        <dbReference type="EMBL" id="VAW22601.1"/>
    </source>
</evidence>
<organism evidence="11">
    <name type="scientific">hydrothermal vent metagenome</name>
    <dbReference type="NCBI Taxonomy" id="652676"/>
    <lineage>
        <taxon>unclassified sequences</taxon>
        <taxon>metagenomes</taxon>
        <taxon>ecological metagenomes</taxon>
    </lineage>
</organism>
<keyword evidence="4" id="KW-0677">Repeat</keyword>
<dbReference type="GO" id="GO:0006260">
    <property type="term" value="P:DNA replication"/>
    <property type="evidence" value="ECO:0007669"/>
    <property type="project" value="UniProtKB-KW"/>
</dbReference>
<dbReference type="NCBIfam" id="NF008035">
    <property type="entry name" value="PRK10767.1"/>
    <property type="match status" value="1"/>
</dbReference>
<dbReference type="FunFam" id="2.60.260.20:FF:000005">
    <property type="entry name" value="Chaperone protein dnaJ 1, mitochondrial"/>
    <property type="match status" value="1"/>
</dbReference>
<dbReference type="GO" id="GO:0005737">
    <property type="term" value="C:cytoplasm"/>
    <property type="evidence" value="ECO:0007669"/>
    <property type="project" value="TreeGrafter"/>
</dbReference>
<dbReference type="PROSITE" id="PS50076">
    <property type="entry name" value="DNAJ_2"/>
    <property type="match status" value="1"/>
</dbReference>
<keyword evidence="5" id="KW-0863">Zinc-finger</keyword>
<dbReference type="Gene3D" id="1.10.287.110">
    <property type="entry name" value="DnaJ domain"/>
    <property type="match status" value="1"/>
</dbReference>
<dbReference type="GO" id="GO:0051082">
    <property type="term" value="F:unfolded protein binding"/>
    <property type="evidence" value="ECO:0007669"/>
    <property type="project" value="InterPro"/>
</dbReference>
<dbReference type="HAMAP" id="MF_01152">
    <property type="entry name" value="DnaJ"/>
    <property type="match status" value="1"/>
</dbReference>
<dbReference type="SUPFAM" id="SSF49493">
    <property type="entry name" value="HSP40/DnaJ peptide-binding domain"/>
    <property type="match status" value="2"/>
</dbReference>
<dbReference type="SUPFAM" id="SSF57938">
    <property type="entry name" value="DnaJ/Hsp40 cysteine-rich domain"/>
    <property type="match status" value="1"/>
</dbReference>
<dbReference type="CDD" id="cd10719">
    <property type="entry name" value="DnaJ_zf"/>
    <property type="match status" value="1"/>
</dbReference>
<evidence type="ECO:0000256" key="2">
    <source>
        <dbReference type="ARBA" id="ARBA00022705"/>
    </source>
</evidence>
<evidence type="ECO:0000256" key="3">
    <source>
        <dbReference type="ARBA" id="ARBA00022723"/>
    </source>
</evidence>
<gene>
    <name evidence="11" type="ORF">MNBD_BACTEROID01-113</name>
</gene>
<protein>
    <submittedName>
        <fullName evidence="11">Chaperone protein DnaJ</fullName>
    </submittedName>
</protein>
<evidence type="ECO:0000259" key="10">
    <source>
        <dbReference type="PROSITE" id="PS51188"/>
    </source>
</evidence>
<sequence length="384" mass="41742">MSKRDYYEVLGVSKSASAEEIKKAYRKKAIQYHPDKNPGDKQAEENFKEAAEAYEVLSNPDKRQKYDQFGHSGLSGAGGFSGGGMSMDDIFSSFGDIFGEAFGFGGFSGFGGNRSRSSGRRVNRGSDLRVKVRLSLKEIAEGVEKKIKVKKYIACSHCNGTGARNGTSFATCSTCRGSGHVSRISNTMLGQIQTTSTCHSCQGEGKTITSKCNHCAGEGVIREDEVISIKIPAGVGDGMQLNVSGKGNAGRRGGVNGDLLVLISEEKHPELIRDNNNLIYNLFLSFPEITLGKTAEIPTIDGKVNVKIEAGTQPEKILRLRGKGLPDVHGYGRGDLLVRVHVWIPKKLSPEEKRILERLRNSPGFQAGPSSSEKNFFEKVKNIF</sequence>
<evidence type="ECO:0000256" key="6">
    <source>
        <dbReference type="ARBA" id="ARBA00022833"/>
    </source>
</evidence>
<dbReference type="InterPro" id="IPR036869">
    <property type="entry name" value="J_dom_sf"/>
</dbReference>
<dbReference type="InterPro" id="IPR018253">
    <property type="entry name" value="DnaJ_domain_CS"/>
</dbReference>
<accession>A0A3B0TVB1</accession>
<keyword evidence="8" id="KW-0143">Chaperone</keyword>
<dbReference type="Gene3D" id="2.60.260.20">
    <property type="entry name" value="Urease metallochaperone UreE, N-terminal domain"/>
    <property type="match status" value="2"/>
</dbReference>
<dbReference type="InterPro" id="IPR012724">
    <property type="entry name" value="DnaJ"/>
</dbReference>
<feature type="domain" description="J" evidence="9">
    <location>
        <begin position="5"/>
        <end position="70"/>
    </location>
</feature>
<dbReference type="InterPro" id="IPR002939">
    <property type="entry name" value="DnaJ_C"/>
</dbReference>
<keyword evidence="3" id="KW-0479">Metal-binding</keyword>
<evidence type="ECO:0000256" key="5">
    <source>
        <dbReference type="ARBA" id="ARBA00022771"/>
    </source>
</evidence>
<evidence type="ECO:0000259" key="9">
    <source>
        <dbReference type="PROSITE" id="PS50076"/>
    </source>
</evidence>
<dbReference type="Pfam" id="PF00226">
    <property type="entry name" value="DnaJ"/>
    <property type="match status" value="1"/>
</dbReference>
<dbReference type="Gene3D" id="2.10.230.10">
    <property type="entry name" value="Heat shock protein DnaJ, cysteine-rich domain"/>
    <property type="match status" value="1"/>
</dbReference>
<dbReference type="Pfam" id="PF01556">
    <property type="entry name" value="DnaJ_C"/>
    <property type="match status" value="1"/>
</dbReference>
<dbReference type="SMART" id="SM00271">
    <property type="entry name" value="DnaJ"/>
    <property type="match status" value="1"/>
</dbReference>
<dbReference type="PROSITE" id="PS00636">
    <property type="entry name" value="DNAJ_1"/>
    <property type="match status" value="1"/>
</dbReference>
<keyword evidence="2" id="KW-0235">DNA replication</keyword>
<dbReference type="InterPro" id="IPR001305">
    <property type="entry name" value="HSP_DnaJ_Cys-rich_dom"/>
</dbReference>
<dbReference type="FunFam" id="1.10.287.110:FF:000034">
    <property type="entry name" value="Chaperone protein DnaJ"/>
    <property type="match status" value="1"/>
</dbReference>
<dbReference type="GO" id="GO:0009408">
    <property type="term" value="P:response to heat"/>
    <property type="evidence" value="ECO:0007669"/>
    <property type="project" value="InterPro"/>
</dbReference>
<dbReference type="CDD" id="cd10747">
    <property type="entry name" value="DnaJ_C"/>
    <property type="match status" value="1"/>
</dbReference>
<name>A0A3B0TVB1_9ZZZZ</name>
<dbReference type="GO" id="GO:0005524">
    <property type="term" value="F:ATP binding"/>
    <property type="evidence" value="ECO:0007669"/>
    <property type="project" value="InterPro"/>
</dbReference>
<dbReference type="GO" id="GO:0008270">
    <property type="term" value="F:zinc ion binding"/>
    <property type="evidence" value="ECO:0007669"/>
    <property type="project" value="UniProtKB-KW"/>
</dbReference>
<dbReference type="SUPFAM" id="SSF46565">
    <property type="entry name" value="Chaperone J-domain"/>
    <property type="match status" value="1"/>
</dbReference>
<dbReference type="EMBL" id="UOEP01000175">
    <property type="protein sequence ID" value="VAW22601.1"/>
    <property type="molecule type" value="Genomic_DNA"/>
</dbReference>
<evidence type="ECO:0000256" key="7">
    <source>
        <dbReference type="ARBA" id="ARBA00023016"/>
    </source>
</evidence>
<dbReference type="InterPro" id="IPR036410">
    <property type="entry name" value="HSP_DnaJ_Cys-rich_dom_sf"/>
</dbReference>
<reference evidence="11" key="1">
    <citation type="submission" date="2018-06" db="EMBL/GenBank/DDBJ databases">
        <authorList>
            <person name="Zhirakovskaya E."/>
        </authorList>
    </citation>
    <scope>NUCLEOTIDE SEQUENCE</scope>
</reference>
<dbReference type="GO" id="GO:0042026">
    <property type="term" value="P:protein refolding"/>
    <property type="evidence" value="ECO:0007669"/>
    <property type="project" value="TreeGrafter"/>
</dbReference>
<dbReference type="PRINTS" id="PR00625">
    <property type="entry name" value="JDOMAIN"/>
</dbReference>
<keyword evidence="7" id="KW-0346">Stress response</keyword>
<evidence type="ECO:0000256" key="4">
    <source>
        <dbReference type="ARBA" id="ARBA00022737"/>
    </source>
</evidence>
<dbReference type="AlphaFoldDB" id="A0A3B0TVB1"/>
<feature type="domain" description="CR-type" evidence="10">
    <location>
        <begin position="142"/>
        <end position="224"/>
    </location>
</feature>
<dbReference type="CDD" id="cd06257">
    <property type="entry name" value="DnaJ"/>
    <property type="match status" value="1"/>
</dbReference>
<dbReference type="PROSITE" id="PS51188">
    <property type="entry name" value="ZF_CR"/>
    <property type="match status" value="1"/>
</dbReference>
<dbReference type="InterPro" id="IPR008971">
    <property type="entry name" value="HSP40/DnaJ_pept-bd"/>
</dbReference>
<dbReference type="GO" id="GO:0031072">
    <property type="term" value="F:heat shock protein binding"/>
    <property type="evidence" value="ECO:0007669"/>
    <property type="project" value="InterPro"/>
</dbReference>
<dbReference type="FunFam" id="2.10.230.10:FF:000002">
    <property type="entry name" value="Molecular chaperone DnaJ"/>
    <property type="match status" value="1"/>
</dbReference>
<keyword evidence="6" id="KW-0862">Zinc</keyword>
<dbReference type="InterPro" id="IPR001623">
    <property type="entry name" value="DnaJ_domain"/>
</dbReference>
<evidence type="ECO:0000256" key="8">
    <source>
        <dbReference type="ARBA" id="ARBA00023186"/>
    </source>
</evidence>
<dbReference type="PANTHER" id="PTHR43096">
    <property type="entry name" value="DNAJ HOMOLOG 1, MITOCHONDRIAL-RELATED"/>
    <property type="match status" value="1"/>
</dbReference>
<evidence type="ECO:0000256" key="1">
    <source>
        <dbReference type="ARBA" id="ARBA00022490"/>
    </source>
</evidence>
<proteinExistence type="inferred from homology"/>
<dbReference type="Pfam" id="PF00684">
    <property type="entry name" value="DnaJ_CXXCXGXG"/>
    <property type="match status" value="1"/>
</dbReference>
<dbReference type="PANTHER" id="PTHR43096:SF48">
    <property type="entry name" value="CHAPERONE PROTEIN DNAJ"/>
    <property type="match status" value="1"/>
</dbReference>
<dbReference type="NCBIfam" id="NF010882">
    <property type="entry name" value="PRK14289.1"/>
    <property type="match status" value="1"/>
</dbReference>